<evidence type="ECO:0008006" key="3">
    <source>
        <dbReference type="Google" id="ProtNLM"/>
    </source>
</evidence>
<dbReference type="RefSeq" id="WP_379872702.1">
    <property type="nucleotide sequence ID" value="NZ_JBHTBH010000010.1"/>
</dbReference>
<accession>A0ABW2KLC1</accession>
<keyword evidence="2" id="KW-1185">Reference proteome</keyword>
<organism evidence="1 2">
    <name type="scientific">Marinactinospora rubrisoli</name>
    <dbReference type="NCBI Taxonomy" id="2715399"/>
    <lineage>
        <taxon>Bacteria</taxon>
        <taxon>Bacillati</taxon>
        <taxon>Actinomycetota</taxon>
        <taxon>Actinomycetes</taxon>
        <taxon>Streptosporangiales</taxon>
        <taxon>Nocardiopsidaceae</taxon>
        <taxon>Marinactinospora</taxon>
    </lineage>
</organism>
<gene>
    <name evidence="1" type="ORF">ACFQRF_20205</name>
</gene>
<sequence length="155" mass="16637">MAPTDDAHDRANAVKHLAIALIDAYVRREPADLAAAVKGITDADAVAAATSELKVYASFLTRRVQETGVVWKPADAREAVARAVADLLEPELEFAVINTWEAYSVGEEEIAQRFTRGDPLVFLHMLAAFSAAIGRAVYSPAELVSTLRIASGISE</sequence>
<evidence type="ECO:0000313" key="1">
    <source>
        <dbReference type="EMBL" id="MFC7330056.1"/>
    </source>
</evidence>
<dbReference type="Proteomes" id="UP001596540">
    <property type="component" value="Unassembled WGS sequence"/>
</dbReference>
<comment type="caution">
    <text evidence="1">The sequence shown here is derived from an EMBL/GenBank/DDBJ whole genome shotgun (WGS) entry which is preliminary data.</text>
</comment>
<protein>
    <recommendedName>
        <fullName evidence="3">TetR family transcriptional regulator</fullName>
    </recommendedName>
</protein>
<reference evidence="2" key="1">
    <citation type="journal article" date="2019" name="Int. J. Syst. Evol. Microbiol.">
        <title>The Global Catalogue of Microorganisms (GCM) 10K type strain sequencing project: providing services to taxonomists for standard genome sequencing and annotation.</title>
        <authorList>
            <consortium name="The Broad Institute Genomics Platform"/>
            <consortium name="The Broad Institute Genome Sequencing Center for Infectious Disease"/>
            <person name="Wu L."/>
            <person name="Ma J."/>
        </authorList>
    </citation>
    <scope>NUCLEOTIDE SEQUENCE [LARGE SCALE GENOMIC DNA]</scope>
    <source>
        <strain evidence="2">CGMCC 4.7382</strain>
    </source>
</reference>
<evidence type="ECO:0000313" key="2">
    <source>
        <dbReference type="Proteomes" id="UP001596540"/>
    </source>
</evidence>
<proteinExistence type="predicted"/>
<name>A0ABW2KLC1_9ACTN</name>
<dbReference type="EMBL" id="JBHTBH010000010">
    <property type="protein sequence ID" value="MFC7330056.1"/>
    <property type="molecule type" value="Genomic_DNA"/>
</dbReference>